<evidence type="ECO:0000256" key="1">
    <source>
        <dbReference type="SAM" id="MobiDB-lite"/>
    </source>
</evidence>
<comment type="caution">
    <text evidence="4">The sequence shown here is derived from an EMBL/GenBank/DDBJ whole genome shotgun (WGS) entry which is preliminary data.</text>
</comment>
<reference evidence="4" key="1">
    <citation type="submission" date="2020-11" db="EMBL/GenBank/DDBJ databases">
        <authorList>
            <consortium name="DOE Joint Genome Institute"/>
            <person name="Ahrendt S."/>
            <person name="Riley R."/>
            <person name="Andreopoulos W."/>
            <person name="Labutti K."/>
            <person name="Pangilinan J."/>
            <person name="Ruiz-Duenas F.J."/>
            <person name="Barrasa J.M."/>
            <person name="Sanchez-Garcia M."/>
            <person name="Camarero S."/>
            <person name="Miyauchi S."/>
            <person name="Serrano A."/>
            <person name="Linde D."/>
            <person name="Babiker R."/>
            <person name="Drula E."/>
            <person name="Ayuso-Fernandez I."/>
            <person name="Pacheco R."/>
            <person name="Padilla G."/>
            <person name="Ferreira P."/>
            <person name="Barriuso J."/>
            <person name="Kellner H."/>
            <person name="Castanera R."/>
            <person name="Alfaro M."/>
            <person name="Ramirez L."/>
            <person name="Pisabarro A.G."/>
            <person name="Kuo A."/>
            <person name="Tritt A."/>
            <person name="Lipzen A."/>
            <person name="He G."/>
            <person name="Yan M."/>
            <person name="Ng V."/>
            <person name="Cullen D."/>
            <person name="Martin F."/>
            <person name="Rosso M.-N."/>
            <person name="Henrissat B."/>
            <person name="Hibbett D."/>
            <person name="Martinez A.T."/>
            <person name="Grigoriev I.V."/>
        </authorList>
    </citation>
    <scope>NUCLEOTIDE SEQUENCE</scope>
    <source>
        <strain evidence="4">CBS 247.69</strain>
    </source>
</reference>
<dbReference type="OrthoDB" id="3263055at2759"/>
<protein>
    <recommendedName>
        <fullName evidence="3">DUF6534 domain-containing protein</fullName>
    </recommendedName>
</protein>
<keyword evidence="2" id="KW-0812">Transmembrane</keyword>
<organism evidence="4 5">
    <name type="scientific">Collybia nuda</name>
    <dbReference type="NCBI Taxonomy" id="64659"/>
    <lineage>
        <taxon>Eukaryota</taxon>
        <taxon>Fungi</taxon>
        <taxon>Dikarya</taxon>
        <taxon>Basidiomycota</taxon>
        <taxon>Agaricomycotina</taxon>
        <taxon>Agaricomycetes</taxon>
        <taxon>Agaricomycetidae</taxon>
        <taxon>Agaricales</taxon>
        <taxon>Tricholomatineae</taxon>
        <taxon>Clitocybaceae</taxon>
        <taxon>Collybia</taxon>
    </lineage>
</organism>
<dbReference type="AlphaFoldDB" id="A0A9P5YHN9"/>
<feature type="region of interest" description="Disordered" evidence="1">
    <location>
        <begin position="267"/>
        <end position="287"/>
    </location>
</feature>
<proteinExistence type="predicted"/>
<feature type="compositionally biased region" description="Basic and acidic residues" evidence="1">
    <location>
        <begin position="269"/>
        <end position="279"/>
    </location>
</feature>
<feature type="domain" description="DUF6534" evidence="3">
    <location>
        <begin position="137"/>
        <end position="219"/>
    </location>
</feature>
<keyword evidence="2" id="KW-0472">Membrane</keyword>
<sequence>VSCVQTWYYFNRYIKDVWYIKSLVGAVWVFDTIHQGLISHTVYHYVITNYGKPAMLNNMVWYLEVLFNGFIGLLVQGFLALRVWRLSNQKIWLIGVIVRFSFWVCTQSSWNTSSMRLTTWVQLSKLKGLSMTVNVLAAAADVLIAASLCYFLQCSRTGFKKSDTMISKLILFTVSTGLLTSICAIASLVSILFWGDTLIYVAFYFMYSNSVLATLNARQAIRELGEDSEDLSFSLQPTFSKSGTGGRIKSNRTTNISIKIDTTQQYTHDPSRQDLDVRPGRTYTHSL</sequence>
<dbReference type="InterPro" id="IPR045339">
    <property type="entry name" value="DUF6534"/>
</dbReference>
<dbReference type="PANTHER" id="PTHR40465:SF1">
    <property type="entry name" value="DUF6534 DOMAIN-CONTAINING PROTEIN"/>
    <property type="match status" value="1"/>
</dbReference>
<feature type="transmembrane region" description="Helical" evidence="2">
    <location>
        <begin position="91"/>
        <end position="110"/>
    </location>
</feature>
<feature type="transmembrane region" description="Helical" evidence="2">
    <location>
        <begin position="165"/>
        <end position="192"/>
    </location>
</feature>
<dbReference type="Pfam" id="PF20152">
    <property type="entry name" value="DUF6534"/>
    <property type="match status" value="1"/>
</dbReference>
<evidence type="ECO:0000256" key="2">
    <source>
        <dbReference type="SAM" id="Phobius"/>
    </source>
</evidence>
<evidence type="ECO:0000259" key="3">
    <source>
        <dbReference type="Pfam" id="PF20152"/>
    </source>
</evidence>
<feature type="transmembrane region" description="Helical" evidence="2">
    <location>
        <begin position="198"/>
        <end position="215"/>
    </location>
</feature>
<evidence type="ECO:0000313" key="5">
    <source>
        <dbReference type="Proteomes" id="UP000807353"/>
    </source>
</evidence>
<keyword evidence="2" id="KW-1133">Transmembrane helix</keyword>
<name>A0A9P5YHN9_9AGAR</name>
<dbReference type="Proteomes" id="UP000807353">
    <property type="component" value="Unassembled WGS sequence"/>
</dbReference>
<keyword evidence="5" id="KW-1185">Reference proteome</keyword>
<dbReference type="PANTHER" id="PTHR40465">
    <property type="entry name" value="CHROMOSOME 1, WHOLE GENOME SHOTGUN SEQUENCE"/>
    <property type="match status" value="1"/>
</dbReference>
<feature type="transmembrane region" description="Helical" evidence="2">
    <location>
        <begin position="130"/>
        <end position="153"/>
    </location>
</feature>
<feature type="non-terminal residue" evidence="4">
    <location>
        <position position="1"/>
    </location>
</feature>
<dbReference type="EMBL" id="MU150231">
    <property type="protein sequence ID" value="KAF9468824.1"/>
    <property type="molecule type" value="Genomic_DNA"/>
</dbReference>
<feature type="transmembrane region" description="Helical" evidence="2">
    <location>
        <begin position="59"/>
        <end position="79"/>
    </location>
</feature>
<gene>
    <name evidence="4" type="ORF">BDZ94DRAFT_1152791</name>
</gene>
<evidence type="ECO:0000313" key="4">
    <source>
        <dbReference type="EMBL" id="KAF9468824.1"/>
    </source>
</evidence>
<accession>A0A9P5YHN9</accession>